<dbReference type="STRING" id="6183.G4LXF4"/>
<dbReference type="KEGG" id="smm:Smp_076930"/>
<dbReference type="InterPro" id="IPR052849">
    <property type="entry name" value="MORN_repeat_protein"/>
</dbReference>
<protein>
    <submittedName>
        <fullName evidence="3">Morn protein, putative</fullName>
    </submittedName>
</protein>
<dbReference type="InterPro" id="IPR003409">
    <property type="entry name" value="MORN"/>
</dbReference>
<keyword evidence="1" id="KW-0677">Repeat</keyword>
<dbReference type="Pfam" id="PF02493">
    <property type="entry name" value="MORN"/>
    <property type="match status" value="2"/>
</dbReference>
<dbReference type="PANTHER" id="PTHR46917">
    <property type="entry name" value="MORN REPEAT-CONTAINING PROTEIN 2"/>
    <property type="match status" value="1"/>
</dbReference>
<evidence type="ECO:0000256" key="1">
    <source>
        <dbReference type="ARBA" id="ARBA00022737"/>
    </source>
</evidence>
<reference evidence="2" key="1">
    <citation type="journal article" date="2012" name="PLoS Negl. Trop. Dis.">
        <title>A systematically improved high quality genome and transcriptome of the human blood fluke Schistosoma mansoni.</title>
        <authorList>
            <person name="Protasio A.V."/>
            <person name="Tsai I.J."/>
            <person name="Babbage A."/>
            <person name="Nichol S."/>
            <person name="Hunt M."/>
            <person name="Aslett M.A."/>
            <person name="De Silva N."/>
            <person name="Velarde G.S."/>
            <person name="Anderson T.J."/>
            <person name="Clark R.C."/>
            <person name="Davidson C."/>
            <person name="Dillon G.P."/>
            <person name="Holroyd N.E."/>
            <person name="LoVerde P.T."/>
            <person name="Lloyd C."/>
            <person name="McQuillan J."/>
            <person name="Oliveira G."/>
            <person name="Otto T.D."/>
            <person name="Parker-Manuel S.J."/>
            <person name="Quail M.A."/>
            <person name="Wilson R.A."/>
            <person name="Zerlotini A."/>
            <person name="Dunne D.W."/>
            <person name="Berriman M."/>
        </authorList>
    </citation>
    <scope>NUCLEOTIDE SEQUENCE [LARGE SCALE GENOMIC DNA]</scope>
    <source>
        <strain evidence="2">Puerto Rican</strain>
    </source>
</reference>
<dbReference type="RefSeq" id="XP_018645943.1">
    <property type="nucleotide sequence ID" value="XM_018790934.1"/>
</dbReference>
<dbReference type="OrthoDB" id="437960at2759"/>
<dbReference type="InParanoid" id="G4LXF4"/>
<dbReference type="eggNOG" id="ENOG502S53V">
    <property type="taxonomic scope" value="Eukaryota"/>
</dbReference>
<name>G4LXF4_SCHMA</name>
<dbReference type="AlphaFoldDB" id="G4LXF4"/>
<dbReference type="PhylomeDB" id="G4LXF4"/>
<dbReference type="CTD" id="8355691"/>
<dbReference type="SMART" id="SM00698">
    <property type="entry name" value="MORN"/>
    <property type="match status" value="3"/>
</dbReference>
<dbReference type="HOGENOM" id="CLU_1397963_0_0_1"/>
<dbReference type="Gene3D" id="2.20.110.10">
    <property type="entry name" value="Histone H3 K4-specific methyltransferase SET7/9 N-terminal domain"/>
    <property type="match status" value="1"/>
</dbReference>
<keyword evidence="2" id="KW-1185">Reference proteome</keyword>
<reference evidence="3" key="2">
    <citation type="submission" date="2018-12" db="UniProtKB">
        <authorList>
            <consortium name="WormBaseParasite"/>
        </authorList>
    </citation>
    <scope>IDENTIFICATION</scope>
    <source>
        <strain evidence="3">Puerto Rican</strain>
    </source>
</reference>
<evidence type="ECO:0000313" key="2">
    <source>
        <dbReference type="Proteomes" id="UP000008854"/>
    </source>
</evidence>
<evidence type="ECO:0000313" key="3">
    <source>
        <dbReference type="WBParaSite" id="Smp_076930.1"/>
    </source>
</evidence>
<proteinExistence type="predicted"/>
<dbReference type="Proteomes" id="UP000008854">
    <property type="component" value="Unassembled WGS sequence"/>
</dbReference>
<sequence length="195" mass="22437">MNGDELFGQFVFPNGDYYEGQYVMGESGIVRHGKGKFIGNFRKRMSDVTISNSLSQPYKSLSDIIPECLNGDNFDVSTLCDLFVENLPDQGYYSGEWVNDKIEGFGKVKFASGSYYEGGFKDNKMDGLGIYYWPNGYILKAQFEQNNIQNNSLIEIIDSDGKQWTGRFKQSHQQKLNEKDKNFNETQMFFNLNEY</sequence>
<dbReference type="WBParaSite" id="Smp_076930.1">
    <property type="protein sequence ID" value="Smp_076930.1"/>
    <property type="gene ID" value="Smp_076930"/>
</dbReference>
<organism evidence="2 3">
    <name type="scientific">Schistosoma mansoni</name>
    <name type="common">Blood fluke</name>
    <dbReference type="NCBI Taxonomy" id="6183"/>
    <lineage>
        <taxon>Eukaryota</taxon>
        <taxon>Metazoa</taxon>
        <taxon>Spiralia</taxon>
        <taxon>Lophotrochozoa</taxon>
        <taxon>Platyhelminthes</taxon>
        <taxon>Trematoda</taxon>
        <taxon>Digenea</taxon>
        <taxon>Strigeidida</taxon>
        <taxon>Schistosomatoidea</taxon>
        <taxon>Schistosomatidae</taxon>
        <taxon>Schistosoma</taxon>
    </lineage>
</organism>
<dbReference type="GeneID" id="8355691"/>
<dbReference type="SUPFAM" id="SSF82185">
    <property type="entry name" value="Histone H3 K4-specific methyltransferase SET7/9 N-terminal domain"/>
    <property type="match status" value="1"/>
</dbReference>
<accession>G4LXF4</accession>
<dbReference type="PANTHER" id="PTHR46917:SF1">
    <property type="entry name" value="MORN REPEAT-CONTAINING PROTEIN 2"/>
    <property type="match status" value="1"/>
</dbReference>